<dbReference type="RefSeq" id="WP_377566402.1">
    <property type="nucleotide sequence ID" value="NZ_JBHTMP010000002.1"/>
</dbReference>
<protein>
    <submittedName>
        <fullName evidence="1">DUF6228 family protein</fullName>
    </submittedName>
</protein>
<gene>
    <name evidence="1" type="ORF">ACFQ4H_02375</name>
</gene>
<accession>A0ABW3Y7D4</accession>
<proteinExistence type="predicted"/>
<comment type="caution">
    <text evidence="1">The sequence shown here is derived from an EMBL/GenBank/DDBJ whole genome shotgun (WGS) entry which is preliminary data.</text>
</comment>
<name>A0ABW3Y7D4_9ACTN</name>
<reference evidence="2" key="1">
    <citation type="journal article" date="2019" name="Int. J. Syst. Evol. Microbiol.">
        <title>The Global Catalogue of Microorganisms (GCM) 10K type strain sequencing project: providing services to taxonomists for standard genome sequencing and annotation.</title>
        <authorList>
            <consortium name="The Broad Institute Genomics Platform"/>
            <consortium name="The Broad Institute Genome Sequencing Center for Infectious Disease"/>
            <person name="Wu L."/>
            <person name="Ma J."/>
        </authorList>
    </citation>
    <scope>NUCLEOTIDE SEQUENCE [LARGE SCALE GENOMIC DNA]</scope>
    <source>
        <strain evidence="2">JCM 31037</strain>
    </source>
</reference>
<evidence type="ECO:0000313" key="2">
    <source>
        <dbReference type="Proteomes" id="UP001597260"/>
    </source>
</evidence>
<keyword evidence="2" id="KW-1185">Reference proteome</keyword>
<evidence type="ECO:0000313" key="1">
    <source>
        <dbReference type="EMBL" id="MFD1319930.1"/>
    </source>
</evidence>
<dbReference type="Proteomes" id="UP001597260">
    <property type="component" value="Unassembled WGS sequence"/>
</dbReference>
<sequence>MSEPFVLAPPSGPRWVIHPLEDLYGDGYVYAAATELHDDDMKASTVAKFEGLFVGQHHVNMAKFVEALAAGWSGWDGVRRWWSLEEELELDARHDGRGYVSLGVTLRASGLDLDDTRWSARTVFKLEAGEEMTRLAADLTYFLRPQPG</sequence>
<dbReference type="InterPro" id="IPR046196">
    <property type="entry name" value="DUF6228"/>
</dbReference>
<dbReference type="EMBL" id="JBHTMP010000002">
    <property type="protein sequence ID" value="MFD1319930.1"/>
    <property type="molecule type" value="Genomic_DNA"/>
</dbReference>
<dbReference type="Pfam" id="PF19739">
    <property type="entry name" value="DUF6228"/>
    <property type="match status" value="1"/>
</dbReference>
<organism evidence="1 2">
    <name type="scientific">Micromonospora sonneratiae</name>
    <dbReference type="NCBI Taxonomy" id="1184706"/>
    <lineage>
        <taxon>Bacteria</taxon>
        <taxon>Bacillati</taxon>
        <taxon>Actinomycetota</taxon>
        <taxon>Actinomycetes</taxon>
        <taxon>Micromonosporales</taxon>
        <taxon>Micromonosporaceae</taxon>
        <taxon>Micromonospora</taxon>
    </lineage>
</organism>